<comment type="caution">
    <text evidence="2">The sequence shown here is derived from an EMBL/GenBank/DDBJ whole genome shotgun (WGS) entry which is preliminary data.</text>
</comment>
<sequence>MDQGCSIFKNLVIGVAAFGVGFLGMAFGTRAAEVKDVQALVEKIHWLGHDSFRIDGKDAVVYIDPYRIKDGPPADLILITHEHSDHASPADVAKIRKADSVIVTTAAAAAKFSGDIRTVKPGDALTVRGVGLRALPAYNLTKFRSPGVPFHPKEAGHVGFLITVDGLQIYHAGDTDHIPEMAGLAPDVALLPVSGTYVMTAEEAVRAAAAIGPRVAVPMHVGEGIGSLDDAARFKAMATVPVIVLPLEK</sequence>
<dbReference type="RefSeq" id="WP_245994626.1">
    <property type="nucleotide sequence ID" value="NZ_RJVA01000016.1"/>
</dbReference>
<dbReference type="PANTHER" id="PTHR43546:SF8">
    <property type="entry name" value="METALLO-BETA-LACTAMASE DOMAIN-CONTAINING PROTEIN"/>
    <property type="match status" value="1"/>
</dbReference>
<evidence type="ECO:0000313" key="2">
    <source>
        <dbReference type="EMBL" id="ROQ89825.1"/>
    </source>
</evidence>
<reference evidence="2 3" key="1">
    <citation type="submission" date="2018-11" db="EMBL/GenBank/DDBJ databases">
        <title>Genomic Encyclopedia of Type Strains, Phase IV (KMG-IV): sequencing the most valuable type-strain genomes for metagenomic binning, comparative biology and taxonomic classification.</title>
        <authorList>
            <person name="Goeker M."/>
        </authorList>
    </citation>
    <scope>NUCLEOTIDE SEQUENCE [LARGE SCALE GENOMIC DNA]</scope>
    <source>
        <strain evidence="2 3">DSM 22027</strain>
    </source>
</reference>
<dbReference type="AlphaFoldDB" id="A0A3N1UEM9"/>
<feature type="domain" description="Metallo-beta-lactamase" evidence="1">
    <location>
        <begin position="48"/>
        <end position="220"/>
    </location>
</feature>
<dbReference type="SMART" id="SM00849">
    <property type="entry name" value="Lactamase_B"/>
    <property type="match status" value="1"/>
</dbReference>
<dbReference type="InterPro" id="IPR036866">
    <property type="entry name" value="RibonucZ/Hydroxyglut_hydro"/>
</dbReference>
<evidence type="ECO:0000259" key="1">
    <source>
        <dbReference type="SMART" id="SM00849"/>
    </source>
</evidence>
<accession>A0A3N1UEM9</accession>
<dbReference type="InterPro" id="IPR050114">
    <property type="entry name" value="UPF0173_UPF0282_UlaG_hydrolase"/>
</dbReference>
<organism evidence="2 3">
    <name type="scientific">Desulfosoma caldarium</name>
    <dbReference type="NCBI Taxonomy" id="610254"/>
    <lineage>
        <taxon>Bacteria</taxon>
        <taxon>Pseudomonadati</taxon>
        <taxon>Thermodesulfobacteriota</taxon>
        <taxon>Syntrophobacteria</taxon>
        <taxon>Syntrophobacterales</taxon>
        <taxon>Syntrophobacteraceae</taxon>
        <taxon>Desulfosoma</taxon>
    </lineage>
</organism>
<dbReference type="SUPFAM" id="SSF56281">
    <property type="entry name" value="Metallo-hydrolase/oxidoreductase"/>
    <property type="match status" value="1"/>
</dbReference>
<keyword evidence="3" id="KW-1185">Reference proteome</keyword>
<dbReference type="Proteomes" id="UP000276223">
    <property type="component" value="Unassembled WGS sequence"/>
</dbReference>
<gene>
    <name evidence="2" type="ORF">EDC27_2940</name>
</gene>
<dbReference type="Pfam" id="PF13483">
    <property type="entry name" value="Lactamase_B_3"/>
    <property type="match status" value="1"/>
</dbReference>
<protein>
    <submittedName>
        <fullName evidence="2">L-ascorbate metabolism protein UlaG (Beta-lactamase superfamily)</fullName>
    </submittedName>
</protein>
<proteinExistence type="predicted"/>
<dbReference type="EMBL" id="RJVA01000016">
    <property type="protein sequence ID" value="ROQ89825.1"/>
    <property type="molecule type" value="Genomic_DNA"/>
</dbReference>
<dbReference type="PANTHER" id="PTHR43546">
    <property type="entry name" value="UPF0173 METAL-DEPENDENT HYDROLASE MJ1163-RELATED"/>
    <property type="match status" value="1"/>
</dbReference>
<name>A0A3N1UEM9_9BACT</name>
<evidence type="ECO:0000313" key="3">
    <source>
        <dbReference type="Proteomes" id="UP000276223"/>
    </source>
</evidence>
<dbReference type="InterPro" id="IPR001279">
    <property type="entry name" value="Metallo-B-lactamas"/>
</dbReference>
<dbReference type="Gene3D" id="3.60.15.10">
    <property type="entry name" value="Ribonuclease Z/Hydroxyacylglutathione hydrolase-like"/>
    <property type="match status" value="1"/>
</dbReference>